<keyword evidence="2" id="KW-1185">Reference proteome</keyword>
<dbReference type="EMBL" id="BTGU01000005">
    <property type="protein sequence ID" value="GMN35844.1"/>
    <property type="molecule type" value="Genomic_DNA"/>
</dbReference>
<dbReference type="PANTHER" id="PTHR35097:SF1">
    <property type="entry name" value="GDSL ESTERASE_LIPASE"/>
    <property type="match status" value="1"/>
</dbReference>
<organism evidence="1 2">
    <name type="scientific">Ficus carica</name>
    <name type="common">Common fig</name>
    <dbReference type="NCBI Taxonomy" id="3494"/>
    <lineage>
        <taxon>Eukaryota</taxon>
        <taxon>Viridiplantae</taxon>
        <taxon>Streptophyta</taxon>
        <taxon>Embryophyta</taxon>
        <taxon>Tracheophyta</taxon>
        <taxon>Spermatophyta</taxon>
        <taxon>Magnoliopsida</taxon>
        <taxon>eudicotyledons</taxon>
        <taxon>Gunneridae</taxon>
        <taxon>Pentapetalae</taxon>
        <taxon>rosids</taxon>
        <taxon>fabids</taxon>
        <taxon>Rosales</taxon>
        <taxon>Moraceae</taxon>
        <taxon>Ficeae</taxon>
        <taxon>Ficus</taxon>
    </lineage>
</organism>
<proteinExistence type="predicted"/>
<evidence type="ECO:0000313" key="2">
    <source>
        <dbReference type="Proteomes" id="UP001187192"/>
    </source>
</evidence>
<protein>
    <submittedName>
        <fullName evidence="1">Uncharacterized protein</fullName>
    </submittedName>
</protein>
<gene>
    <name evidence="1" type="ORF">TIFTF001_005565</name>
</gene>
<dbReference type="PANTHER" id="PTHR35097">
    <property type="entry name" value="GDSL ESTERASE/LIPASE"/>
    <property type="match status" value="1"/>
</dbReference>
<dbReference type="Proteomes" id="UP001187192">
    <property type="component" value="Unassembled WGS sequence"/>
</dbReference>
<comment type="caution">
    <text evidence="1">The sequence shown here is derived from an EMBL/GenBank/DDBJ whole genome shotgun (WGS) entry which is preliminary data.</text>
</comment>
<name>A0AA88DEU7_FICCA</name>
<reference evidence="1" key="1">
    <citation type="submission" date="2023-07" db="EMBL/GenBank/DDBJ databases">
        <title>draft genome sequence of fig (Ficus carica).</title>
        <authorList>
            <person name="Takahashi T."/>
            <person name="Nishimura K."/>
        </authorList>
    </citation>
    <scope>NUCLEOTIDE SEQUENCE</scope>
</reference>
<accession>A0AA88DEU7</accession>
<evidence type="ECO:0000313" key="1">
    <source>
        <dbReference type="EMBL" id="GMN35844.1"/>
    </source>
</evidence>
<dbReference type="AlphaFoldDB" id="A0AA88DEU7"/>
<sequence>MEPVAFVVDKIEGFRKWGQDFFAGLIHRRRETSGRRHPIEILKRLQREAFADLMKLRDRQDKVERILSLYKTAKGSPFQEVGTVLRGEVDLLGALLMRHIVEHDDFNVLGRAGIRTGVDTRFSFETTVRDNDALVVEFVSGHKHNLVEEGFGSPLSLSKVFYTASAGDWLSAFVIPMGGKCSDVAVVTNPSHQGKGLTGVSSCGPPLLNLHNGSAIGLMVKKSNIVASLAQFVSGLGMPPDSGNIEHRFSTFGQVLCQLPRGTKLSLLGLLQVPKLLRQRANHGPLTLSFGGYRHQEAYEGMVEEFVPPMGTSSQGNASTGSIALMLESEIDEFTKIGGWVEMKNSNIKYLKWAVSVSDDSEDSFGWGIRFSGMNEGPKSFDHFQVESYMKLNLGKRFSVKPGVALIKDGNSRITALMLRSNWSL</sequence>